<dbReference type="Proteomes" id="UP000006727">
    <property type="component" value="Chromosome 7"/>
</dbReference>
<evidence type="ECO:0000256" key="1">
    <source>
        <dbReference type="SAM" id="MobiDB-lite"/>
    </source>
</evidence>
<reference evidence="2 3" key="2">
    <citation type="journal article" date="2018" name="Plant J.">
        <title>The Physcomitrella patens chromosome-scale assembly reveals moss genome structure and evolution.</title>
        <authorList>
            <person name="Lang D."/>
            <person name="Ullrich K.K."/>
            <person name="Murat F."/>
            <person name="Fuchs J."/>
            <person name="Jenkins J."/>
            <person name="Haas F.B."/>
            <person name="Piednoel M."/>
            <person name="Gundlach H."/>
            <person name="Van Bel M."/>
            <person name="Meyberg R."/>
            <person name="Vives C."/>
            <person name="Morata J."/>
            <person name="Symeonidi A."/>
            <person name="Hiss M."/>
            <person name="Muchero W."/>
            <person name="Kamisugi Y."/>
            <person name="Saleh O."/>
            <person name="Blanc G."/>
            <person name="Decker E.L."/>
            <person name="van Gessel N."/>
            <person name="Grimwood J."/>
            <person name="Hayes R.D."/>
            <person name="Graham S.W."/>
            <person name="Gunter L.E."/>
            <person name="McDaniel S.F."/>
            <person name="Hoernstein S.N.W."/>
            <person name="Larsson A."/>
            <person name="Li F.W."/>
            <person name="Perroud P.F."/>
            <person name="Phillips J."/>
            <person name="Ranjan P."/>
            <person name="Rokshar D.S."/>
            <person name="Rothfels C.J."/>
            <person name="Schneider L."/>
            <person name="Shu S."/>
            <person name="Stevenson D.W."/>
            <person name="Thummler F."/>
            <person name="Tillich M."/>
            <person name="Villarreal Aguilar J.C."/>
            <person name="Widiez T."/>
            <person name="Wong G.K."/>
            <person name="Wymore A."/>
            <person name="Zhang Y."/>
            <person name="Zimmer A.D."/>
            <person name="Quatrano R.S."/>
            <person name="Mayer K.F.X."/>
            <person name="Goodstein D."/>
            <person name="Casacuberta J.M."/>
            <person name="Vandepoele K."/>
            <person name="Reski R."/>
            <person name="Cuming A.C."/>
            <person name="Tuskan G.A."/>
            <person name="Maumus F."/>
            <person name="Salse J."/>
            <person name="Schmutz J."/>
            <person name="Rensing S.A."/>
        </authorList>
    </citation>
    <scope>NUCLEOTIDE SEQUENCE [LARGE SCALE GENOMIC DNA]</scope>
    <source>
        <strain evidence="2 3">cv. Gransden 2004</strain>
    </source>
</reference>
<evidence type="ECO:0000313" key="2">
    <source>
        <dbReference type="EnsemblPlants" id="PAC:32926230.CDS.1"/>
    </source>
</evidence>
<accession>A0A7I4ESW9</accession>
<dbReference type="AlphaFoldDB" id="A0A7I4ESW9"/>
<reference evidence="2 3" key="1">
    <citation type="journal article" date="2008" name="Science">
        <title>The Physcomitrella genome reveals evolutionary insights into the conquest of land by plants.</title>
        <authorList>
            <person name="Rensing S."/>
            <person name="Lang D."/>
            <person name="Zimmer A."/>
            <person name="Terry A."/>
            <person name="Salamov A."/>
            <person name="Shapiro H."/>
            <person name="Nishiyama T."/>
            <person name="Perroud P.-F."/>
            <person name="Lindquist E."/>
            <person name="Kamisugi Y."/>
            <person name="Tanahashi T."/>
            <person name="Sakakibara K."/>
            <person name="Fujita T."/>
            <person name="Oishi K."/>
            <person name="Shin-I T."/>
            <person name="Kuroki Y."/>
            <person name="Toyoda A."/>
            <person name="Suzuki Y."/>
            <person name="Hashimoto A."/>
            <person name="Yamaguchi K."/>
            <person name="Sugano A."/>
            <person name="Kohara Y."/>
            <person name="Fujiyama A."/>
            <person name="Anterola A."/>
            <person name="Aoki S."/>
            <person name="Ashton N."/>
            <person name="Barbazuk W.B."/>
            <person name="Barker E."/>
            <person name="Bennetzen J."/>
            <person name="Bezanilla M."/>
            <person name="Blankenship R."/>
            <person name="Cho S.H."/>
            <person name="Dutcher S."/>
            <person name="Estelle M."/>
            <person name="Fawcett J.A."/>
            <person name="Gundlach H."/>
            <person name="Hanada K."/>
            <person name="Heyl A."/>
            <person name="Hicks K.A."/>
            <person name="Hugh J."/>
            <person name="Lohr M."/>
            <person name="Mayer K."/>
            <person name="Melkozernov A."/>
            <person name="Murata T."/>
            <person name="Nelson D."/>
            <person name="Pils B."/>
            <person name="Prigge M."/>
            <person name="Reiss B."/>
            <person name="Renner T."/>
            <person name="Rombauts S."/>
            <person name="Rushton P."/>
            <person name="Sanderfoot A."/>
            <person name="Schween G."/>
            <person name="Shiu S.-H."/>
            <person name="Stueber K."/>
            <person name="Theodoulou F.L."/>
            <person name="Tu H."/>
            <person name="Van de Peer Y."/>
            <person name="Verrier P.J."/>
            <person name="Waters E."/>
            <person name="Wood A."/>
            <person name="Yang L."/>
            <person name="Cove D."/>
            <person name="Cuming A."/>
            <person name="Hasebe M."/>
            <person name="Lucas S."/>
            <person name="Mishler D.B."/>
            <person name="Reski R."/>
            <person name="Grigoriev I."/>
            <person name="Quatrano R.S."/>
            <person name="Boore J.L."/>
        </authorList>
    </citation>
    <scope>NUCLEOTIDE SEQUENCE [LARGE SCALE GENOMIC DNA]</scope>
    <source>
        <strain evidence="2 3">cv. Gransden 2004</strain>
    </source>
</reference>
<dbReference type="EnsemblPlants" id="Pp3c7_5600V3.3">
    <property type="protein sequence ID" value="PAC:32926230.CDS.1"/>
    <property type="gene ID" value="Pp3c7_5600"/>
</dbReference>
<sequence length="75" mass="8611">MVCNQLAETIKSIKCTFNHRLTHFKRTGIDEIAEPRNRNHGVKETISTIKQHDSIKLNSPDRSRSDVAKPTKIVR</sequence>
<dbReference type="EMBL" id="ABEU02000007">
    <property type="status" value="NOT_ANNOTATED_CDS"/>
    <property type="molecule type" value="Genomic_DNA"/>
</dbReference>
<name>A0A7I4ESW9_PHYPA</name>
<organism evidence="2 3">
    <name type="scientific">Physcomitrium patens</name>
    <name type="common">Spreading-leaved earth moss</name>
    <name type="synonym">Physcomitrella patens</name>
    <dbReference type="NCBI Taxonomy" id="3218"/>
    <lineage>
        <taxon>Eukaryota</taxon>
        <taxon>Viridiplantae</taxon>
        <taxon>Streptophyta</taxon>
        <taxon>Embryophyta</taxon>
        <taxon>Bryophyta</taxon>
        <taxon>Bryophytina</taxon>
        <taxon>Bryopsida</taxon>
        <taxon>Funariidae</taxon>
        <taxon>Funariales</taxon>
        <taxon>Funariaceae</taxon>
        <taxon>Physcomitrium</taxon>
    </lineage>
</organism>
<proteinExistence type="predicted"/>
<protein>
    <submittedName>
        <fullName evidence="2">Uncharacterized protein</fullName>
    </submittedName>
</protein>
<feature type="compositionally biased region" description="Basic and acidic residues" evidence="1">
    <location>
        <begin position="50"/>
        <end position="69"/>
    </location>
</feature>
<dbReference type="Gramene" id="Pp3c7_5600V3.3">
    <property type="protein sequence ID" value="PAC:32926230.CDS.1"/>
    <property type="gene ID" value="Pp3c7_5600"/>
</dbReference>
<reference evidence="2" key="3">
    <citation type="submission" date="2020-12" db="UniProtKB">
        <authorList>
            <consortium name="EnsemblPlants"/>
        </authorList>
    </citation>
    <scope>IDENTIFICATION</scope>
</reference>
<evidence type="ECO:0000313" key="3">
    <source>
        <dbReference type="Proteomes" id="UP000006727"/>
    </source>
</evidence>
<keyword evidence="3" id="KW-1185">Reference proteome</keyword>
<feature type="region of interest" description="Disordered" evidence="1">
    <location>
        <begin position="50"/>
        <end position="75"/>
    </location>
</feature>